<dbReference type="InterPro" id="IPR000923">
    <property type="entry name" value="BlueCu_1"/>
</dbReference>
<protein>
    <submittedName>
        <fullName evidence="8">Halocyanin</fullName>
    </submittedName>
    <submittedName>
        <fullName evidence="9">Plastocyanin</fullName>
    </submittedName>
</protein>
<keyword evidence="2" id="KW-0813">Transport</keyword>
<dbReference type="Pfam" id="PF00127">
    <property type="entry name" value="Copper-bind"/>
    <property type="match status" value="1"/>
</dbReference>
<comment type="subcellular location">
    <subcellularLocation>
        <location evidence="1">Membrane</location>
    </subcellularLocation>
</comment>
<reference evidence="9" key="3">
    <citation type="submission" date="2021-03" db="EMBL/GenBank/DDBJ databases">
        <title>Genomic Encyclopedia of Type Strains, Phase IV (KMG-IV): sequencing the most valuable type-strain genomes for metagenomic binning, comparative biology and taxonomic classification.</title>
        <authorList>
            <person name="Goeker M."/>
        </authorList>
    </citation>
    <scope>NUCLEOTIDE SEQUENCE</scope>
    <source>
        <strain evidence="9">DSM 22443</strain>
    </source>
</reference>
<dbReference type="OrthoDB" id="4392at2157"/>
<dbReference type="PROSITE" id="PS51257">
    <property type="entry name" value="PROKAR_LIPOPROTEIN"/>
    <property type="match status" value="1"/>
</dbReference>
<proteinExistence type="predicted"/>
<dbReference type="InterPro" id="IPR028871">
    <property type="entry name" value="BlueCu_1_BS"/>
</dbReference>
<evidence type="ECO:0000256" key="2">
    <source>
        <dbReference type="ARBA" id="ARBA00022448"/>
    </source>
</evidence>
<dbReference type="PANTHER" id="PTHR34192:SF10">
    <property type="entry name" value="PLASTOCYANIN MAJOR ISOFORM, CHLOROPLASTIC-RELATED"/>
    <property type="match status" value="1"/>
</dbReference>
<dbReference type="AlphaFoldDB" id="A0A830FYG5"/>
<evidence type="ECO:0000256" key="1">
    <source>
        <dbReference type="ARBA" id="ARBA00004370"/>
    </source>
</evidence>
<keyword evidence="6" id="KW-0472">Membrane</keyword>
<comment type="caution">
    <text evidence="8">The sequence shown here is derived from an EMBL/GenBank/DDBJ whole genome shotgun (WGS) entry which is preliminary data.</text>
</comment>
<dbReference type="Proteomes" id="UP000765891">
    <property type="component" value="Unassembled WGS sequence"/>
</dbReference>
<keyword evidence="10" id="KW-1185">Reference proteome</keyword>
<gene>
    <name evidence="8" type="ORF">GCM10009017_07200</name>
    <name evidence="9" type="ORF">J2752_001682</name>
</gene>
<keyword evidence="4" id="KW-0249">Electron transport</keyword>
<evidence type="ECO:0000313" key="8">
    <source>
        <dbReference type="EMBL" id="GGM59649.1"/>
    </source>
</evidence>
<dbReference type="GO" id="GO:0016020">
    <property type="term" value="C:membrane"/>
    <property type="evidence" value="ECO:0007669"/>
    <property type="project" value="UniProtKB-SubCell"/>
</dbReference>
<feature type="domain" description="Blue (type 1) copper" evidence="7">
    <location>
        <begin position="60"/>
        <end position="176"/>
    </location>
</feature>
<evidence type="ECO:0000313" key="10">
    <source>
        <dbReference type="Proteomes" id="UP000614609"/>
    </source>
</evidence>
<evidence type="ECO:0000259" key="7">
    <source>
        <dbReference type="Pfam" id="PF00127"/>
    </source>
</evidence>
<dbReference type="EMBL" id="JAGGKO010000002">
    <property type="protein sequence ID" value="MBP1954770.1"/>
    <property type="molecule type" value="Genomic_DNA"/>
</dbReference>
<dbReference type="GO" id="GO:0005507">
    <property type="term" value="F:copper ion binding"/>
    <property type="evidence" value="ECO:0007669"/>
    <property type="project" value="InterPro"/>
</dbReference>
<dbReference type="RefSeq" id="WP_188869956.1">
    <property type="nucleotide sequence ID" value="NZ_BMOO01000002.1"/>
</dbReference>
<evidence type="ECO:0000256" key="6">
    <source>
        <dbReference type="ARBA" id="ARBA00023136"/>
    </source>
</evidence>
<keyword evidence="5" id="KW-0186">Copper</keyword>
<dbReference type="Proteomes" id="UP000614609">
    <property type="component" value="Unassembled WGS sequence"/>
</dbReference>
<dbReference type="EMBL" id="BMOO01000002">
    <property type="protein sequence ID" value="GGM59649.1"/>
    <property type="molecule type" value="Genomic_DNA"/>
</dbReference>
<keyword evidence="3" id="KW-0479">Metal-binding</keyword>
<evidence type="ECO:0000256" key="4">
    <source>
        <dbReference type="ARBA" id="ARBA00022982"/>
    </source>
</evidence>
<sequence>MDRRAFLARGAAVALGAATAGCLGGTGGDYDVAMTSDAYVPRSTASVPDDAPSWVPRDLPTVEVVAGDTVVWENTGARNHTVTAATYDHDRVEELLGVSGDAAHSHDPRLPAGADFFASGSFDGEVAATRSFIDEVNGGGVVPPGERYEHRFETPGWYHYYCIPHLPAGMMGNVHVLEG</sequence>
<evidence type="ECO:0000256" key="5">
    <source>
        <dbReference type="ARBA" id="ARBA00023008"/>
    </source>
</evidence>
<dbReference type="GO" id="GO:0009055">
    <property type="term" value="F:electron transfer activity"/>
    <property type="evidence" value="ECO:0007669"/>
    <property type="project" value="InterPro"/>
</dbReference>
<evidence type="ECO:0000313" key="9">
    <source>
        <dbReference type="EMBL" id="MBP1954770.1"/>
    </source>
</evidence>
<dbReference type="PROSITE" id="PS00196">
    <property type="entry name" value="COPPER_BLUE"/>
    <property type="match status" value="1"/>
</dbReference>
<reference evidence="8" key="2">
    <citation type="submission" date="2020-09" db="EMBL/GenBank/DDBJ databases">
        <authorList>
            <person name="Sun Q."/>
            <person name="Ohkuma M."/>
        </authorList>
    </citation>
    <scope>NUCLEOTIDE SEQUENCE</scope>
    <source>
        <strain evidence="8">JCM 16108</strain>
    </source>
</reference>
<accession>A0A830FYG5</accession>
<organism evidence="8 10">
    <name type="scientific">Halarchaeum rubridurum</name>
    <dbReference type="NCBI Taxonomy" id="489911"/>
    <lineage>
        <taxon>Archaea</taxon>
        <taxon>Methanobacteriati</taxon>
        <taxon>Methanobacteriota</taxon>
        <taxon>Stenosarchaea group</taxon>
        <taxon>Halobacteria</taxon>
        <taxon>Halobacteriales</taxon>
        <taxon>Halobacteriaceae</taxon>
    </lineage>
</organism>
<dbReference type="InterPro" id="IPR008972">
    <property type="entry name" value="Cupredoxin"/>
</dbReference>
<dbReference type="PANTHER" id="PTHR34192">
    <property type="entry name" value="PLASTOCYANIN MAJOR ISOFORM, CHLOROPLASTIC-RELATED"/>
    <property type="match status" value="1"/>
</dbReference>
<name>A0A830FYG5_9EURY</name>
<reference evidence="8" key="1">
    <citation type="journal article" date="2014" name="Int. J. Syst. Evol. Microbiol.">
        <title>Complete genome sequence of Corynebacterium casei LMG S-19264T (=DSM 44701T), isolated from a smear-ripened cheese.</title>
        <authorList>
            <consortium name="US DOE Joint Genome Institute (JGI-PGF)"/>
            <person name="Walter F."/>
            <person name="Albersmeier A."/>
            <person name="Kalinowski J."/>
            <person name="Ruckert C."/>
        </authorList>
    </citation>
    <scope>NUCLEOTIDE SEQUENCE</scope>
    <source>
        <strain evidence="8">JCM 16108</strain>
    </source>
</reference>
<dbReference type="SUPFAM" id="SSF49503">
    <property type="entry name" value="Cupredoxins"/>
    <property type="match status" value="1"/>
</dbReference>
<evidence type="ECO:0000256" key="3">
    <source>
        <dbReference type="ARBA" id="ARBA00022723"/>
    </source>
</evidence>
<dbReference type="Gene3D" id="2.60.40.420">
    <property type="entry name" value="Cupredoxins - blue copper proteins"/>
    <property type="match status" value="1"/>
</dbReference>